<keyword evidence="4 5" id="KW-0274">FAD</keyword>
<protein>
    <submittedName>
        <fullName evidence="9">Acyl-CoA dehydrogenase family protein</fullName>
    </submittedName>
</protein>
<dbReference type="Gene3D" id="1.20.140.10">
    <property type="entry name" value="Butyryl-CoA Dehydrogenase, subunit A, domain 3"/>
    <property type="match status" value="1"/>
</dbReference>
<evidence type="ECO:0000259" key="6">
    <source>
        <dbReference type="Pfam" id="PF00441"/>
    </source>
</evidence>
<evidence type="ECO:0000313" key="9">
    <source>
        <dbReference type="EMBL" id="MFC6037676.1"/>
    </source>
</evidence>
<evidence type="ECO:0000256" key="2">
    <source>
        <dbReference type="ARBA" id="ARBA00009347"/>
    </source>
</evidence>
<evidence type="ECO:0000259" key="7">
    <source>
        <dbReference type="Pfam" id="PF02770"/>
    </source>
</evidence>
<dbReference type="PANTHER" id="PTHR42707">
    <property type="entry name" value="ACYL-COA DEHYDROGENASE"/>
    <property type="match status" value="1"/>
</dbReference>
<dbReference type="InterPro" id="IPR009075">
    <property type="entry name" value="AcylCo_DH/oxidase_C"/>
</dbReference>
<dbReference type="Pfam" id="PF00441">
    <property type="entry name" value="Acyl-CoA_dh_1"/>
    <property type="match status" value="1"/>
</dbReference>
<dbReference type="InterPro" id="IPR041504">
    <property type="entry name" value="AidB_N"/>
</dbReference>
<gene>
    <name evidence="9" type="ORF">ACFMB1_19135</name>
</gene>
<dbReference type="EMBL" id="JBHPON010000003">
    <property type="protein sequence ID" value="MFC6037676.1"/>
    <property type="molecule type" value="Genomic_DNA"/>
</dbReference>
<dbReference type="Pfam" id="PF02770">
    <property type="entry name" value="Acyl-CoA_dh_M"/>
    <property type="match status" value="1"/>
</dbReference>
<feature type="domain" description="Acyl-CoA oxidase/dehydrogenase middle" evidence="7">
    <location>
        <begin position="185"/>
        <end position="277"/>
    </location>
</feature>
<dbReference type="PROSITE" id="PS00072">
    <property type="entry name" value="ACYL_COA_DH_1"/>
    <property type="match status" value="1"/>
</dbReference>
<dbReference type="SUPFAM" id="SSF56645">
    <property type="entry name" value="Acyl-CoA dehydrogenase NM domain-like"/>
    <property type="match status" value="1"/>
</dbReference>
<keyword evidence="3 5" id="KW-0285">Flavoprotein</keyword>
<dbReference type="Gene3D" id="2.40.110.20">
    <property type="match status" value="1"/>
</dbReference>
<dbReference type="PANTHER" id="PTHR42707:SF3">
    <property type="entry name" value="ACYL-COA DEHYDROGENASE AIDB-RELATED"/>
    <property type="match status" value="1"/>
</dbReference>
<feature type="domain" description="Acyl-CoA dehydrogenase/oxidase C-terminal" evidence="6">
    <location>
        <begin position="289"/>
        <end position="443"/>
    </location>
</feature>
<proteinExistence type="inferred from homology"/>
<feature type="domain" description="Adaptive response protein AidB N-terminal" evidence="8">
    <location>
        <begin position="17"/>
        <end position="171"/>
    </location>
</feature>
<dbReference type="InterPro" id="IPR006091">
    <property type="entry name" value="Acyl-CoA_Oxase/DH_mid-dom"/>
</dbReference>
<sequence length="549" mass="59796">MSHYRPRSDLQTHEVANQPPLFENVNFFDSDAALKETVGQRGGKHHEKQLSAYGASLGSAEMVENARLANQNPPKLISFDRYGHRLDEVEFHPSYHVLMELGLSSGYSSLAWTAKEGGHVAHAAMVYMQAGSEPGVGCPMTMTYAAVPALRHAPDAAKEWVPRLTAGQYDKRFIPAAEKRGATMGMAMTEKQGGSDIRANTTTAMPIGGDDYELTGHKWFCSAPMCDAFLTLARTEAGVTCFLVPRWKPDGARNAFHIMRLKDKLGDRANASSEIEYHGAYAVKIGDEGRGVRTIIDMVQHTRLDCIAGSAGGMRAALAQALWHTAHRSAFQKKLIDQPAMMMVLADLSLESEAAAALAMRIAQSFDRMDDPREAAFMRLATPIAKYWICKRQPGVVYEALECHGGAGFVEEGVMPRLFRQSPLNAIWEGSGNVIALDILRAIGREPDSLDAVREEILAARGANPALDQHLARLDNWMKPGALNEATARAFAEDMALALCAAALKQTAPDYVFDGFCNARLDGAQRSYAYGGVTAKIGARAIIDRATPQ</sequence>
<organism evidence="9 10">
    <name type="scientific">Hyphococcus aureus</name>
    <dbReference type="NCBI Taxonomy" id="2666033"/>
    <lineage>
        <taxon>Bacteria</taxon>
        <taxon>Pseudomonadati</taxon>
        <taxon>Pseudomonadota</taxon>
        <taxon>Alphaproteobacteria</taxon>
        <taxon>Parvularculales</taxon>
        <taxon>Parvularculaceae</taxon>
        <taxon>Hyphococcus</taxon>
    </lineage>
</organism>
<evidence type="ECO:0000259" key="8">
    <source>
        <dbReference type="Pfam" id="PF18158"/>
    </source>
</evidence>
<dbReference type="Pfam" id="PF18158">
    <property type="entry name" value="AidB_N"/>
    <property type="match status" value="1"/>
</dbReference>
<reference evidence="9 10" key="1">
    <citation type="submission" date="2024-09" db="EMBL/GenBank/DDBJ databases">
        <authorList>
            <person name="Zhang Z.-H."/>
        </authorList>
    </citation>
    <scope>NUCLEOTIDE SEQUENCE [LARGE SCALE GENOMIC DNA]</scope>
    <source>
        <strain evidence="9 10">HHTR114</strain>
    </source>
</reference>
<comment type="caution">
    <text evidence="9">The sequence shown here is derived from an EMBL/GenBank/DDBJ whole genome shotgun (WGS) entry which is preliminary data.</text>
</comment>
<dbReference type="Proteomes" id="UP001596116">
    <property type="component" value="Unassembled WGS sequence"/>
</dbReference>
<dbReference type="SUPFAM" id="SSF47203">
    <property type="entry name" value="Acyl-CoA dehydrogenase C-terminal domain-like"/>
    <property type="match status" value="1"/>
</dbReference>
<dbReference type="InterPro" id="IPR052904">
    <property type="entry name" value="Acyl-CoA_dehydrogenase-like"/>
</dbReference>
<dbReference type="InterPro" id="IPR006089">
    <property type="entry name" value="Acyl-CoA_DH_CS"/>
</dbReference>
<comment type="similarity">
    <text evidence="2 5">Belongs to the acyl-CoA dehydrogenase family.</text>
</comment>
<evidence type="ECO:0000256" key="5">
    <source>
        <dbReference type="RuleBase" id="RU362125"/>
    </source>
</evidence>
<accession>A0ABW1L294</accession>
<dbReference type="RefSeq" id="WP_379880931.1">
    <property type="nucleotide sequence ID" value="NZ_JBHPON010000003.1"/>
</dbReference>
<name>A0ABW1L294_9PROT</name>
<evidence type="ECO:0000256" key="4">
    <source>
        <dbReference type="ARBA" id="ARBA00022827"/>
    </source>
</evidence>
<dbReference type="InterPro" id="IPR009100">
    <property type="entry name" value="AcylCoA_DH/oxidase_NM_dom_sf"/>
</dbReference>
<dbReference type="InterPro" id="IPR036250">
    <property type="entry name" value="AcylCo_DH-like_C"/>
</dbReference>
<comment type="cofactor">
    <cofactor evidence="1 5">
        <name>FAD</name>
        <dbReference type="ChEBI" id="CHEBI:57692"/>
    </cofactor>
</comment>
<evidence type="ECO:0000256" key="1">
    <source>
        <dbReference type="ARBA" id="ARBA00001974"/>
    </source>
</evidence>
<evidence type="ECO:0000313" key="10">
    <source>
        <dbReference type="Proteomes" id="UP001596116"/>
    </source>
</evidence>
<evidence type="ECO:0000256" key="3">
    <source>
        <dbReference type="ARBA" id="ARBA00022630"/>
    </source>
</evidence>
<keyword evidence="5" id="KW-0560">Oxidoreductase</keyword>
<keyword evidence="10" id="KW-1185">Reference proteome</keyword>
<dbReference type="Gene3D" id="6.10.250.600">
    <property type="match status" value="1"/>
</dbReference>